<dbReference type="SMART" id="SM00886">
    <property type="entry name" value="Dabb"/>
    <property type="match status" value="1"/>
</dbReference>
<dbReference type="PANTHER" id="PTHR37832">
    <property type="entry name" value="BLL2683 PROTEIN"/>
    <property type="match status" value="1"/>
</dbReference>
<accession>A0AA42J0Z6</accession>
<dbReference type="EMBL" id="JAQIFT010000040">
    <property type="protein sequence ID" value="MDA3731778.1"/>
    <property type="molecule type" value="Genomic_DNA"/>
</dbReference>
<dbReference type="Gene3D" id="3.30.70.100">
    <property type="match status" value="1"/>
</dbReference>
<gene>
    <name evidence="3" type="ORF">PBV87_09845</name>
</gene>
<dbReference type="PROSITE" id="PS51502">
    <property type="entry name" value="S_R_A_B_BARREL"/>
    <property type="match status" value="1"/>
</dbReference>
<evidence type="ECO:0000313" key="3">
    <source>
        <dbReference type="EMBL" id="MDA3731778.1"/>
    </source>
</evidence>
<organism evidence="3 4">
    <name type="scientific">Holtiella tumoricola</name>
    <dbReference type="NCBI Taxonomy" id="3018743"/>
    <lineage>
        <taxon>Bacteria</taxon>
        <taxon>Bacillati</taxon>
        <taxon>Bacillota</taxon>
        <taxon>Clostridia</taxon>
        <taxon>Lachnospirales</taxon>
        <taxon>Cellulosilyticaceae</taxon>
        <taxon>Holtiella</taxon>
    </lineage>
</organism>
<evidence type="ECO:0000313" key="4">
    <source>
        <dbReference type="Proteomes" id="UP001169242"/>
    </source>
</evidence>
<dbReference type="SUPFAM" id="SSF54909">
    <property type="entry name" value="Dimeric alpha+beta barrel"/>
    <property type="match status" value="1"/>
</dbReference>
<evidence type="ECO:0000259" key="2">
    <source>
        <dbReference type="PROSITE" id="PS51502"/>
    </source>
</evidence>
<dbReference type="Pfam" id="PF07876">
    <property type="entry name" value="Dabb"/>
    <property type="match status" value="1"/>
</dbReference>
<feature type="coiled-coil region" evidence="1">
    <location>
        <begin position="12"/>
        <end position="39"/>
    </location>
</feature>
<feature type="domain" description="Stress-response A/B barrel" evidence="2">
    <location>
        <begin position="2"/>
        <end position="95"/>
    </location>
</feature>
<proteinExistence type="predicted"/>
<protein>
    <submittedName>
        <fullName evidence="3">Dabb family protein</fullName>
    </submittedName>
</protein>
<keyword evidence="4" id="KW-1185">Reference proteome</keyword>
<evidence type="ECO:0000256" key="1">
    <source>
        <dbReference type="SAM" id="Coils"/>
    </source>
</evidence>
<dbReference type="Proteomes" id="UP001169242">
    <property type="component" value="Unassembled WGS sequence"/>
</dbReference>
<dbReference type="PANTHER" id="PTHR37832:SF1">
    <property type="entry name" value="STRESS-RESPONSE A_B BARREL DOMAIN-CONTAINING PROTEIN"/>
    <property type="match status" value="1"/>
</dbReference>
<name>A0AA42J0Z6_9FIRM</name>
<dbReference type="InterPro" id="IPR011008">
    <property type="entry name" value="Dimeric_a/b-barrel"/>
</dbReference>
<dbReference type="AlphaFoldDB" id="A0AA42J0Z6"/>
<sequence length="97" mass="11325">MVKHIVMWRVVSQTKEDVLKNIKERLENLNGQIDGLIHLEVGINYNASKQAYDAVLYSEFESKEALISYRDHEKHQEVANTYVRPFTVERAVVDFES</sequence>
<keyword evidence="1" id="KW-0175">Coiled coil</keyword>
<dbReference type="InterPro" id="IPR013097">
    <property type="entry name" value="Dabb"/>
</dbReference>
<reference evidence="3" key="1">
    <citation type="journal article" date="2023" name="Int. J. Syst. Evol. Microbiol.">
        <title>&lt;i&gt;Holtiella tumoricola&lt;/i&gt; gen. nov. sp. nov., isolated from a human clinical sample.</title>
        <authorList>
            <person name="Allen-Vercoe E."/>
            <person name="Daigneault M.C."/>
            <person name="Vancuren S.J."/>
            <person name="Cochrane K."/>
            <person name="O'Neal L.L."/>
            <person name="Sankaranarayanan K."/>
            <person name="Lawson P.A."/>
        </authorList>
    </citation>
    <scope>NUCLEOTIDE SEQUENCE</scope>
    <source>
        <strain evidence="3">CC70A</strain>
    </source>
</reference>
<comment type="caution">
    <text evidence="3">The sequence shown here is derived from an EMBL/GenBank/DDBJ whole genome shotgun (WGS) entry which is preliminary data.</text>
</comment>
<dbReference type="RefSeq" id="WP_271012109.1">
    <property type="nucleotide sequence ID" value="NZ_JAQIFT010000040.1"/>
</dbReference>